<dbReference type="Proteomes" id="UP000758603">
    <property type="component" value="Unassembled WGS sequence"/>
</dbReference>
<dbReference type="InterPro" id="IPR016181">
    <property type="entry name" value="Acyl_CoA_acyltransferase"/>
</dbReference>
<dbReference type="Gene3D" id="3.40.630.30">
    <property type="match status" value="1"/>
</dbReference>
<gene>
    <name evidence="1" type="ORF">BKA67DRAFT_426512</name>
</gene>
<dbReference type="AlphaFoldDB" id="A0A9P8RPV2"/>
<dbReference type="RefSeq" id="XP_045953625.1">
    <property type="nucleotide sequence ID" value="XM_046096843.1"/>
</dbReference>
<dbReference type="OrthoDB" id="2326446at2759"/>
<dbReference type="SUPFAM" id="SSF55729">
    <property type="entry name" value="Acyl-CoA N-acyltransferases (Nat)"/>
    <property type="match status" value="1"/>
</dbReference>
<dbReference type="EMBL" id="JAGPXC010000009">
    <property type="protein sequence ID" value="KAH6647111.1"/>
    <property type="molecule type" value="Genomic_DNA"/>
</dbReference>
<comment type="caution">
    <text evidence="1">The sequence shown here is derived from an EMBL/GenBank/DDBJ whole genome shotgun (WGS) entry which is preliminary data.</text>
</comment>
<evidence type="ECO:0000313" key="1">
    <source>
        <dbReference type="EMBL" id="KAH6647111.1"/>
    </source>
</evidence>
<keyword evidence="2" id="KW-1185">Reference proteome</keyword>
<evidence type="ECO:0008006" key="3">
    <source>
        <dbReference type="Google" id="ProtNLM"/>
    </source>
</evidence>
<evidence type="ECO:0000313" key="2">
    <source>
        <dbReference type="Proteomes" id="UP000758603"/>
    </source>
</evidence>
<protein>
    <recommendedName>
        <fullName evidence="3">N-acetyltransferase domain-containing protein</fullName>
    </recommendedName>
</protein>
<reference evidence="1" key="1">
    <citation type="journal article" date="2021" name="Nat. Commun.">
        <title>Genetic determinants of endophytism in the Arabidopsis root mycobiome.</title>
        <authorList>
            <person name="Mesny F."/>
            <person name="Miyauchi S."/>
            <person name="Thiergart T."/>
            <person name="Pickel B."/>
            <person name="Atanasova L."/>
            <person name="Karlsson M."/>
            <person name="Huettel B."/>
            <person name="Barry K.W."/>
            <person name="Haridas S."/>
            <person name="Chen C."/>
            <person name="Bauer D."/>
            <person name="Andreopoulos W."/>
            <person name="Pangilinan J."/>
            <person name="LaButti K."/>
            <person name="Riley R."/>
            <person name="Lipzen A."/>
            <person name="Clum A."/>
            <person name="Drula E."/>
            <person name="Henrissat B."/>
            <person name="Kohler A."/>
            <person name="Grigoriev I.V."/>
            <person name="Martin F.M."/>
            <person name="Hacquard S."/>
        </authorList>
    </citation>
    <scope>NUCLEOTIDE SEQUENCE</scope>
    <source>
        <strain evidence="1">MPI-SDFR-AT-0073</strain>
    </source>
</reference>
<name>A0A9P8RPV2_9PEZI</name>
<proteinExistence type="predicted"/>
<accession>A0A9P8RPV2</accession>
<dbReference type="GeneID" id="70125735"/>
<organism evidence="1 2">
    <name type="scientific">Truncatella angustata</name>
    <dbReference type="NCBI Taxonomy" id="152316"/>
    <lineage>
        <taxon>Eukaryota</taxon>
        <taxon>Fungi</taxon>
        <taxon>Dikarya</taxon>
        <taxon>Ascomycota</taxon>
        <taxon>Pezizomycotina</taxon>
        <taxon>Sordariomycetes</taxon>
        <taxon>Xylariomycetidae</taxon>
        <taxon>Amphisphaeriales</taxon>
        <taxon>Sporocadaceae</taxon>
        <taxon>Truncatella</taxon>
    </lineage>
</organism>
<sequence length="245" mass="27653">MSLQHGNTAVSQRSILLIPWDPDSTAHVERMRQQRIACGWKVEKIADWQKFQRAGKLIFYWIVLAASYPNRDALIGGHLERYPDEVEQLQDTCRSVLGNERTPDSSKFHPVGHICLDGCVENHENNRLMISPANGIYTIAAFYVSTALQGTGIGGLTVSTLERIAAEQYGAKVFTLDTLSNEDTDPNSPRMIALGRERPKVPVLDWYARRGYVIYETVKDGVENTDSTGKKWYSTLLYMKKDISK</sequence>